<dbReference type="Pfam" id="PF04978">
    <property type="entry name" value="MST"/>
    <property type="match status" value="1"/>
</dbReference>
<organism evidence="1 2">
    <name type="scientific">Rhodococcus aetherivorans</name>
    <dbReference type="NCBI Taxonomy" id="191292"/>
    <lineage>
        <taxon>Bacteria</taxon>
        <taxon>Bacillati</taxon>
        <taxon>Actinomycetota</taxon>
        <taxon>Actinomycetes</taxon>
        <taxon>Mycobacteriales</taxon>
        <taxon>Nocardiaceae</taxon>
        <taxon>Rhodococcus</taxon>
    </lineage>
</organism>
<dbReference type="KEGG" id="rav:AAT18_25075"/>
<dbReference type="RefSeq" id="WP_050036084.1">
    <property type="nucleotide sequence ID" value="NZ_CP011341.1"/>
</dbReference>
<reference evidence="1" key="1">
    <citation type="submission" date="2022-09" db="EMBL/GenBank/DDBJ databases">
        <title>The genome sequence of Rhodococcus aetherivorans N1.</title>
        <authorList>
            <person name="Jiang W."/>
        </authorList>
    </citation>
    <scope>NUCLEOTIDE SEQUENCE</scope>
    <source>
        <strain evidence="1">N1</strain>
    </source>
</reference>
<gene>
    <name evidence="1" type="ORF">OCS65_03065</name>
</gene>
<protein>
    <submittedName>
        <fullName evidence="1">DinB family protein</fullName>
    </submittedName>
</protein>
<proteinExistence type="predicted"/>
<evidence type="ECO:0000313" key="1">
    <source>
        <dbReference type="EMBL" id="UYF94771.1"/>
    </source>
</evidence>
<dbReference type="EMBL" id="CP106982">
    <property type="protein sequence ID" value="UYF94771.1"/>
    <property type="molecule type" value="Genomic_DNA"/>
</dbReference>
<dbReference type="Gene3D" id="1.20.120.450">
    <property type="entry name" value="dinb family like domain"/>
    <property type="match status" value="1"/>
</dbReference>
<evidence type="ECO:0000313" key="2">
    <source>
        <dbReference type="Proteomes" id="UP001163947"/>
    </source>
</evidence>
<dbReference type="SUPFAM" id="SSF109854">
    <property type="entry name" value="DinB/YfiT-like putative metalloenzymes"/>
    <property type="match status" value="1"/>
</dbReference>
<dbReference type="InterPro" id="IPR034660">
    <property type="entry name" value="DinB/YfiT-like"/>
</dbReference>
<dbReference type="AlphaFoldDB" id="A0AA46NYX6"/>
<sequence length="178" mass="20208">MTERTLSGERADILDMLAEQRKMFLITLRNLDDEQARTRSTVSDLTLGGLLKHVSTTEQHWIDTIRTLDDTAEFDMESAMEQYYMRDDETVAGLLERYEAIAEQTEAFVAGLADLDLQVPLPTAPWAPERQWWSARKVLLHIIRETAHHSGHADIIRESLDGANTTMQQGTDAGMTFD</sequence>
<accession>A0AA46NYX6</accession>
<dbReference type="Proteomes" id="UP001163947">
    <property type="component" value="Chromosome"/>
</dbReference>
<dbReference type="InterPro" id="IPR007061">
    <property type="entry name" value="MST-like"/>
</dbReference>
<dbReference type="GeneID" id="83619364"/>
<name>A0AA46NYX6_9NOCA</name>